<dbReference type="GO" id="GO:0005506">
    <property type="term" value="F:iron ion binding"/>
    <property type="evidence" value="ECO:0007669"/>
    <property type="project" value="InterPro"/>
</dbReference>
<organism evidence="3 4">
    <name type="scientific">Pseudomonas deceptionensis</name>
    <dbReference type="NCBI Taxonomy" id="882211"/>
    <lineage>
        <taxon>Bacteria</taxon>
        <taxon>Pseudomonadati</taxon>
        <taxon>Pseudomonadota</taxon>
        <taxon>Gammaproteobacteria</taxon>
        <taxon>Pseudomonadales</taxon>
        <taxon>Pseudomonadaceae</taxon>
        <taxon>Pseudomonas</taxon>
    </lineage>
</organism>
<comment type="similarity">
    <text evidence="2">Belongs to the cytochrome P450 family.</text>
</comment>
<dbReference type="Gene3D" id="1.10.630.10">
    <property type="entry name" value="Cytochrome P450"/>
    <property type="match status" value="1"/>
</dbReference>
<dbReference type="InterPro" id="IPR001128">
    <property type="entry name" value="Cyt_P450"/>
</dbReference>
<dbReference type="InterPro" id="IPR036396">
    <property type="entry name" value="Cyt_P450_sf"/>
</dbReference>
<dbReference type="SUPFAM" id="SSF48264">
    <property type="entry name" value="Cytochrome P450"/>
    <property type="match status" value="1"/>
</dbReference>
<dbReference type="CDD" id="cd11036">
    <property type="entry name" value="AknT-like"/>
    <property type="match status" value="1"/>
</dbReference>
<evidence type="ECO:0000256" key="2">
    <source>
        <dbReference type="ARBA" id="ARBA00010617"/>
    </source>
</evidence>
<comment type="cofactor">
    <cofactor evidence="1">
        <name>heme</name>
        <dbReference type="ChEBI" id="CHEBI:30413"/>
    </cofactor>
</comment>
<reference evidence="3" key="1">
    <citation type="submission" date="2016-10" db="EMBL/GenBank/DDBJ databases">
        <authorList>
            <person name="Varghese N."/>
            <person name="Submissions S."/>
        </authorList>
    </citation>
    <scope>NUCLEOTIDE SEQUENCE [LARGE SCALE GENOMIC DNA]</scope>
    <source>
        <strain evidence="3">LMG 25555</strain>
    </source>
</reference>
<dbReference type="PATRIC" id="fig|882211.3.peg.4424"/>
<dbReference type="PANTHER" id="PTHR46696:SF1">
    <property type="entry name" value="CYTOCHROME P450 YJIB-RELATED"/>
    <property type="match status" value="1"/>
</dbReference>
<dbReference type="PANTHER" id="PTHR46696">
    <property type="entry name" value="P450, PUTATIVE (EUROFUNG)-RELATED"/>
    <property type="match status" value="1"/>
</dbReference>
<evidence type="ECO:0000313" key="3">
    <source>
        <dbReference type="EMBL" id="SEE95375.1"/>
    </source>
</evidence>
<name>A0A0J6G6Q0_PSEDM</name>
<dbReference type="Proteomes" id="UP000183613">
    <property type="component" value="Unassembled WGS sequence"/>
</dbReference>
<comment type="caution">
    <text evidence="3">The sequence shown here is derived from an EMBL/GenBank/DDBJ whole genome shotgun (WGS) entry which is preliminary data.</text>
</comment>
<evidence type="ECO:0000313" key="4">
    <source>
        <dbReference type="Proteomes" id="UP000183613"/>
    </source>
</evidence>
<evidence type="ECO:0000256" key="1">
    <source>
        <dbReference type="ARBA" id="ARBA00001971"/>
    </source>
</evidence>
<dbReference type="GO" id="GO:0016705">
    <property type="term" value="F:oxidoreductase activity, acting on paired donors, with incorporation or reduction of molecular oxygen"/>
    <property type="evidence" value="ECO:0007669"/>
    <property type="project" value="InterPro"/>
</dbReference>
<dbReference type="OrthoDB" id="4258484at2"/>
<dbReference type="Pfam" id="PF00067">
    <property type="entry name" value="p450"/>
    <property type="match status" value="1"/>
</dbReference>
<dbReference type="AlphaFoldDB" id="A0A0J6G6Q0"/>
<dbReference type="GO" id="GO:0020037">
    <property type="term" value="F:heme binding"/>
    <property type="evidence" value="ECO:0007669"/>
    <property type="project" value="InterPro"/>
</dbReference>
<keyword evidence="4" id="KW-1185">Reference proteome</keyword>
<accession>A0A0J6G6Q0</accession>
<protein>
    <submittedName>
        <fullName evidence="3">Cytochrome P450</fullName>
    </submittedName>
</protein>
<gene>
    <name evidence="3" type="ORF">SAMN04489800_3076</name>
</gene>
<proteinExistence type="inferred from homology"/>
<dbReference type="RefSeq" id="WP_048362013.1">
    <property type="nucleotide sequence ID" value="NZ_FNUD01000002.1"/>
</dbReference>
<sequence length="385" mass="42039">MTPFQAATHPDPYGYYQQLRQHSELWFDPGLGLWIASSARAVEAIATHPDCLVRPPGEPVPCAIAHGSAGQVFGHLMRMNEGERHRCPRRVIAPVLASIGAASIAHSVMRLFDSPGDPFEELNALIFTLPVSVVADLLGFACGQLQEVAERTRDFVACLSPLSDEAQLHAADVAAVRLGDLFNGLLSSEGKERGVLDHIYSQHQSGDWPDRDALIANVIGLLSQTCEASAGLIGNTLVALQQQPGLLQSVRQAPQRAVELVAEVARHDSPVQNTRRFVAARCTVGDRVLAAGDTVLLLLASANRDPWANPDPDSFQLDRPARRTFSFGYARHECPGQQLALSIASHAIQALLRRQPAFSADALQWRYLPSLNGRIPRFYHQEHTQ</sequence>
<dbReference type="EMBL" id="FNUD01000002">
    <property type="protein sequence ID" value="SEE95375.1"/>
    <property type="molecule type" value="Genomic_DNA"/>
</dbReference>
<dbReference type="GO" id="GO:0004497">
    <property type="term" value="F:monooxygenase activity"/>
    <property type="evidence" value="ECO:0007669"/>
    <property type="project" value="InterPro"/>
</dbReference>